<dbReference type="EMBL" id="JALNTZ010000007">
    <property type="protein sequence ID" value="KAJ3644753.1"/>
    <property type="molecule type" value="Genomic_DNA"/>
</dbReference>
<reference evidence="10" key="1">
    <citation type="journal article" date="2023" name="G3 (Bethesda)">
        <title>Whole genome assemblies of Zophobas morio and Tenebrio molitor.</title>
        <authorList>
            <person name="Kaur S."/>
            <person name="Stinson S.A."/>
            <person name="diCenzo G.C."/>
        </authorList>
    </citation>
    <scope>NUCLEOTIDE SEQUENCE</scope>
    <source>
        <strain evidence="10">QUZm001</strain>
    </source>
</reference>
<keyword evidence="3 9" id="KW-0813">Transport</keyword>
<gene>
    <name evidence="10" type="ORF">Zmor_022459</name>
</gene>
<dbReference type="SUPFAM" id="SSF103506">
    <property type="entry name" value="Mitochondrial carrier"/>
    <property type="match status" value="1"/>
</dbReference>
<dbReference type="GO" id="GO:0016020">
    <property type="term" value="C:membrane"/>
    <property type="evidence" value="ECO:0007669"/>
    <property type="project" value="UniProtKB-SubCell"/>
</dbReference>
<dbReference type="InterPro" id="IPR002067">
    <property type="entry name" value="MCP"/>
</dbReference>
<dbReference type="InterPro" id="IPR050391">
    <property type="entry name" value="Mito_Metabolite_Transporter"/>
</dbReference>
<dbReference type="PANTHER" id="PTHR45618">
    <property type="entry name" value="MITOCHONDRIAL DICARBOXYLATE CARRIER-RELATED"/>
    <property type="match status" value="1"/>
</dbReference>
<keyword evidence="5" id="KW-0677">Repeat</keyword>
<evidence type="ECO:0000313" key="10">
    <source>
        <dbReference type="EMBL" id="KAJ3644753.1"/>
    </source>
</evidence>
<dbReference type="GO" id="GO:0055085">
    <property type="term" value="P:transmembrane transport"/>
    <property type="evidence" value="ECO:0007669"/>
    <property type="project" value="InterPro"/>
</dbReference>
<sequence length="285" mass="31452">MSTADKLPRWYFGGLASAFAACFTHPLDLIKVQLQTRTGQVALLPLAVELVRKNGVLVGLYSGISASLFRQLTYSTIRFAIYDTAKLFMSKDTGLGSKMGVAFMGGALGGFVGTPPDKVNVRMQNDVKLPPEKRLNYKHVIDGFIQVYRTEGWQKLFGGGATASFRAGVMAVGQLTSYDQLKKMCLSSGFFHDNLFTHFTCSMGAAVIATTITQPLDVLKTRIMNAKPGEFKNVGEIVLYTAKEGPLGFFKGYVPAFLRIGPQTILTFVFYERLRMYFGYIPEPK</sequence>
<comment type="caution">
    <text evidence="10">The sequence shown here is derived from an EMBL/GenBank/DDBJ whole genome shotgun (WGS) entry which is preliminary data.</text>
</comment>
<dbReference type="AlphaFoldDB" id="A0AA38M6H6"/>
<dbReference type="PRINTS" id="PR00926">
    <property type="entry name" value="MITOCARRIER"/>
</dbReference>
<dbReference type="Gene3D" id="1.50.40.10">
    <property type="entry name" value="Mitochondrial carrier domain"/>
    <property type="match status" value="1"/>
</dbReference>
<keyword evidence="11" id="KW-1185">Reference proteome</keyword>
<feature type="repeat" description="Solcar" evidence="8">
    <location>
        <begin position="97"/>
        <end position="184"/>
    </location>
</feature>
<dbReference type="Proteomes" id="UP001168821">
    <property type="component" value="Unassembled WGS sequence"/>
</dbReference>
<evidence type="ECO:0000256" key="2">
    <source>
        <dbReference type="ARBA" id="ARBA00006375"/>
    </source>
</evidence>
<evidence type="ECO:0000256" key="5">
    <source>
        <dbReference type="ARBA" id="ARBA00022737"/>
    </source>
</evidence>
<name>A0AA38M6H6_9CUCU</name>
<dbReference type="InterPro" id="IPR023395">
    <property type="entry name" value="MCP_dom_sf"/>
</dbReference>
<evidence type="ECO:0000313" key="11">
    <source>
        <dbReference type="Proteomes" id="UP001168821"/>
    </source>
</evidence>
<dbReference type="PROSITE" id="PS50920">
    <property type="entry name" value="SOLCAR"/>
    <property type="match status" value="3"/>
</dbReference>
<comment type="subcellular location">
    <subcellularLocation>
        <location evidence="1">Membrane</location>
        <topology evidence="1">Multi-pass membrane protein</topology>
    </subcellularLocation>
</comment>
<evidence type="ECO:0000256" key="3">
    <source>
        <dbReference type="ARBA" id="ARBA00022448"/>
    </source>
</evidence>
<evidence type="ECO:0000256" key="6">
    <source>
        <dbReference type="ARBA" id="ARBA00022989"/>
    </source>
</evidence>
<organism evidence="10 11">
    <name type="scientific">Zophobas morio</name>
    <dbReference type="NCBI Taxonomy" id="2755281"/>
    <lineage>
        <taxon>Eukaryota</taxon>
        <taxon>Metazoa</taxon>
        <taxon>Ecdysozoa</taxon>
        <taxon>Arthropoda</taxon>
        <taxon>Hexapoda</taxon>
        <taxon>Insecta</taxon>
        <taxon>Pterygota</taxon>
        <taxon>Neoptera</taxon>
        <taxon>Endopterygota</taxon>
        <taxon>Coleoptera</taxon>
        <taxon>Polyphaga</taxon>
        <taxon>Cucujiformia</taxon>
        <taxon>Tenebrionidae</taxon>
        <taxon>Zophobas</taxon>
    </lineage>
</organism>
<keyword evidence="6" id="KW-1133">Transmembrane helix</keyword>
<evidence type="ECO:0000256" key="7">
    <source>
        <dbReference type="ARBA" id="ARBA00023136"/>
    </source>
</evidence>
<dbReference type="InterPro" id="IPR018108">
    <property type="entry name" value="MCP_transmembrane"/>
</dbReference>
<accession>A0AA38M6H6</accession>
<evidence type="ECO:0008006" key="12">
    <source>
        <dbReference type="Google" id="ProtNLM"/>
    </source>
</evidence>
<keyword evidence="7 8" id="KW-0472">Membrane</keyword>
<evidence type="ECO:0000256" key="9">
    <source>
        <dbReference type="RuleBase" id="RU000488"/>
    </source>
</evidence>
<evidence type="ECO:0000256" key="8">
    <source>
        <dbReference type="PROSITE-ProRule" id="PRU00282"/>
    </source>
</evidence>
<feature type="repeat" description="Solcar" evidence="8">
    <location>
        <begin position="4"/>
        <end position="88"/>
    </location>
</feature>
<dbReference type="PROSITE" id="PS51257">
    <property type="entry name" value="PROKAR_LIPOPROTEIN"/>
    <property type="match status" value="1"/>
</dbReference>
<dbReference type="Pfam" id="PF00153">
    <property type="entry name" value="Mito_carr"/>
    <property type="match status" value="3"/>
</dbReference>
<proteinExistence type="inferred from homology"/>
<keyword evidence="4 8" id="KW-0812">Transmembrane</keyword>
<comment type="similarity">
    <text evidence="2 9">Belongs to the mitochondrial carrier (TC 2.A.29) family.</text>
</comment>
<feature type="repeat" description="Solcar" evidence="8">
    <location>
        <begin position="193"/>
        <end position="277"/>
    </location>
</feature>
<evidence type="ECO:0000256" key="4">
    <source>
        <dbReference type="ARBA" id="ARBA00022692"/>
    </source>
</evidence>
<evidence type="ECO:0000256" key="1">
    <source>
        <dbReference type="ARBA" id="ARBA00004141"/>
    </source>
</evidence>
<protein>
    <recommendedName>
        <fullName evidence="12">Mitochondrial dicarboxylate carrier</fullName>
    </recommendedName>
</protein>